<reference evidence="2" key="4">
    <citation type="submission" date="2019-03" db="UniProtKB">
        <authorList>
            <consortium name="EnsemblPlants"/>
        </authorList>
    </citation>
    <scope>IDENTIFICATION</scope>
</reference>
<feature type="region of interest" description="Disordered" evidence="1">
    <location>
        <begin position="11"/>
        <end position="30"/>
    </location>
</feature>
<accession>A0A453GC01</accession>
<reference evidence="2" key="5">
    <citation type="journal article" date="2021" name="G3 (Bethesda)">
        <title>Aegilops tauschii genome assembly Aet v5.0 features greater sequence contiguity and improved annotation.</title>
        <authorList>
            <person name="Wang L."/>
            <person name="Zhu T."/>
            <person name="Rodriguez J.C."/>
            <person name="Deal K.R."/>
            <person name="Dubcovsky J."/>
            <person name="McGuire P.E."/>
            <person name="Lux T."/>
            <person name="Spannagl M."/>
            <person name="Mayer K.F.X."/>
            <person name="Baldrich P."/>
            <person name="Meyers B.C."/>
            <person name="Huo N."/>
            <person name="Gu Y.Q."/>
            <person name="Zhou H."/>
            <person name="Devos K.M."/>
            <person name="Bennetzen J.L."/>
            <person name="Unver T."/>
            <person name="Budak H."/>
            <person name="Gulick P.J."/>
            <person name="Galiba G."/>
            <person name="Kalapos B."/>
            <person name="Nelson D.R."/>
            <person name="Li P."/>
            <person name="You F.M."/>
            <person name="Luo M.C."/>
            <person name="Dvorak J."/>
        </authorList>
    </citation>
    <scope>NUCLEOTIDE SEQUENCE [LARGE SCALE GENOMIC DNA]</scope>
    <source>
        <strain evidence="2">cv. AL8/78</strain>
    </source>
</reference>
<reference evidence="2" key="3">
    <citation type="journal article" date="2017" name="Nature">
        <title>Genome sequence of the progenitor of the wheat D genome Aegilops tauschii.</title>
        <authorList>
            <person name="Luo M.C."/>
            <person name="Gu Y.Q."/>
            <person name="Puiu D."/>
            <person name="Wang H."/>
            <person name="Twardziok S.O."/>
            <person name="Deal K.R."/>
            <person name="Huo N."/>
            <person name="Zhu T."/>
            <person name="Wang L."/>
            <person name="Wang Y."/>
            <person name="McGuire P.E."/>
            <person name="Liu S."/>
            <person name="Long H."/>
            <person name="Ramasamy R.K."/>
            <person name="Rodriguez J.C."/>
            <person name="Van S.L."/>
            <person name="Yuan L."/>
            <person name="Wang Z."/>
            <person name="Xia Z."/>
            <person name="Xiao L."/>
            <person name="Anderson O.D."/>
            <person name="Ouyang S."/>
            <person name="Liang Y."/>
            <person name="Zimin A.V."/>
            <person name="Pertea G."/>
            <person name="Qi P."/>
            <person name="Bennetzen J.L."/>
            <person name="Dai X."/>
            <person name="Dawson M.W."/>
            <person name="Muller H.G."/>
            <person name="Kugler K."/>
            <person name="Rivarola-Duarte L."/>
            <person name="Spannagl M."/>
            <person name="Mayer K.F.X."/>
            <person name="Lu F.H."/>
            <person name="Bevan M.W."/>
            <person name="Leroy P."/>
            <person name="Li P."/>
            <person name="You F.M."/>
            <person name="Sun Q."/>
            <person name="Liu Z."/>
            <person name="Lyons E."/>
            <person name="Wicker T."/>
            <person name="Salzberg S.L."/>
            <person name="Devos K.M."/>
            <person name="Dvorak J."/>
        </authorList>
    </citation>
    <scope>NUCLEOTIDE SEQUENCE [LARGE SCALE GENOMIC DNA]</scope>
    <source>
        <strain evidence="2">cv. AL8/78</strain>
    </source>
</reference>
<evidence type="ECO:0000313" key="3">
    <source>
        <dbReference type="Proteomes" id="UP000015105"/>
    </source>
</evidence>
<dbReference type="Gramene" id="AET3Gv20953100.23">
    <property type="protein sequence ID" value="AET3Gv20953100.23"/>
    <property type="gene ID" value="AET3Gv20953100"/>
</dbReference>
<reference evidence="3" key="2">
    <citation type="journal article" date="2017" name="Nat. Plants">
        <title>The Aegilops tauschii genome reveals multiple impacts of transposons.</title>
        <authorList>
            <person name="Zhao G."/>
            <person name="Zou C."/>
            <person name="Li K."/>
            <person name="Wang K."/>
            <person name="Li T."/>
            <person name="Gao L."/>
            <person name="Zhang X."/>
            <person name="Wang H."/>
            <person name="Yang Z."/>
            <person name="Liu X."/>
            <person name="Jiang W."/>
            <person name="Mao L."/>
            <person name="Kong X."/>
            <person name="Jiao Y."/>
            <person name="Jia J."/>
        </authorList>
    </citation>
    <scope>NUCLEOTIDE SEQUENCE [LARGE SCALE GENOMIC DNA]</scope>
    <source>
        <strain evidence="3">cv. AL8/78</strain>
    </source>
</reference>
<reference evidence="3" key="1">
    <citation type="journal article" date="2014" name="Science">
        <title>Ancient hybridizations among the ancestral genomes of bread wheat.</title>
        <authorList>
            <consortium name="International Wheat Genome Sequencing Consortium,"/>
            <person name="Marcussen T."/>
            <person name="Sandve S.R."/>
            <person name="Heier L."/>
            <person name="Spannagl M."/>
            <person name="Pfeifer M."/>
            <person name="Jakobsen K.S."/>
            <person name="Wulff B.B."/>
            <person name="Steuernagel B."/>
            <person name="Mayer K.F."/>
            <person name="Olsen O.A."/>
        </authorList>
    </citation>
    <scope>NUCLEOTIDE SEQUENCE [LARGE SCALE GENOMIC DNA]</scope>
    <source>
        <strain evidence="3">cv. AL8/78</strain>
    </source>
</reference>
<dbReference type="EnsemblPlants" id="AET3Gv20953100.23">
    <property type="protein sequence ID" value="AET3Gv20953100.23"/>
    <property type="gene ID" value="AET3Gv20953100"/>
</dbReference>
<evidence type="ECO:0000256" key="1">
    <source>
        <dbReference type="SAM" id="MobiDB-lite"/>
    </source>
</evidence>
<name>A0A453GC01_AEGTS</name>
<organism evidence="2 3">
    <name type="scientific">Aegilops tauschii subsp. strangulata</name>
    <name type="common">Goatgrass</name>
    <dbReference type="NCBI Taxonomy" id="200361"/>
    <lineage>
        <taxon>Eukaryota</taxon>
        <taxon>Viridiplantae</taxon>
        <taxon>Streptophyta</taxon>
        <taxon>Embryophyta</taxon>
        <taxon>Tracheophyta</taxon>
        <taxon>Spermatophyta</taxon>
        <taxon>Magnoliopsida</taxon>
        <taxon>Liliopsida</taxon>
        <taxon>Poales</taxon>
        <taxon>Poaceae</taxon>
        <taxon>BOP clade</taxon>
        <taxon>Pooideae</taxon>
        <taxon>Triticodae</taxon>
        <taxon>Triticeae</taxon>
        <taxon>Triticinae</taxon>
        <taxon>Aegilops</taxon>
    </lineage>
</organism>
<dbReference type="Proteomes" id="UP000015105">
    <property type="component" value="Chromosome 3D"/>
</dbReference>
<keyword evidence="3" id="KW-1185">Reference proteome</keyword>
<evidence type="ECO:0000313" key="2">
    <source>
        <dbReference type="EnsemblPlants" id="AET3Gv20953100.23"/>
    </source>
</evidence>
<proteinExistence type="predicted"/>
<sequence>MGTCNFYFARHQRPPPRSISSQPCRHGGQGRLQPVRTCVLLLSSLRRDEAVGGEGHAHDGSAQAPQAAHLQGTAAININVAMLEDGTEMFMPLKAICMKHYY</sequence>
<dbReference type="AlphaFoldDB" id="A0A453GC01"/>
<protein>
    <submittedName>
        <fullName evidence="2">Uncharacterized protein</fullName>
    </submittedName>
</protein>